<evidence type="ECO:0000313" key="2">
    <source>
        <dbReference type="EMBL" id="CAH2285433.1"/>
    </source>
</evidence>
<evidence type="ECO:0000313" key="3">
    <source>
        <dbReference type="Proteomes" id="UP001295444"/>
    </source>
</evidence>
<dbReference type="EMBL" id="OW240915">
    <property type="protein sequence ID" value="CAH2285433.1"/>
    <property type="molecule type" value="Genomic_DNA"/>
</dbReference>
<evidence type="ECO:0000256" key="1">
    <source>
        <dbReference type="SAM" id="MobiDB-lite"/>
    </source>
</evidence>
<organism evidence="2 3">
    <name type="scientific">Pelobates cultripes</name>
    <name type="common">Western spadefoot toad</name>
    <dbReference type="NCBI Taxonomy" id="61616"/>
    <lineage>
        <taxon>Eukaryota</taxon>
        <taxon>Metazoa</taxon>
        <taxon>Chordata</taxon>
        <taxon>Craniata</taxon>
        <taxon>Vertebrata</taxon>
        <taxon>Euteleostomi</taxon>
        <taxon>Amphibia</taxon>
        <taxon>Batrachia</taxon>
        <taxon>Anura</taxon>
        <taxon>Pelobatoidea</taxon>
        <taxon>Pelobatidae</taxon>
        <taxon>Pelobates</taxon>
    </lineage>
</organism>
<protein>
    <submittedName>
        <fullName evidence="2">Uncharacterized protein</fullName>
    </submittedName>
</protein>
<feature type="region of interest" description="Disordered" evidence="1">
    <location>
        <begin position="68"/>
        <end position="106"/>
    </location>
</feature>
<name>A0AAD1S0L5_PELCU</name>
<proteinExistence type="predicted"/>
<feature type="compositionally biased region" description="Polar residues" evidence="1">
    <location>
        <begin position="73"/>
        <end position="85"/>
    </location>
</feature>
<dbReference type="AlphaFoldDB" id="A0AAD1S0L5"/>
<accession>A0AAD1S0L5</accession>
<reference evidence="2" key="1">
    <citation type="submission" date="2022-03" db="EMBL/GenBank/DDBJ databases">
        <authorList>
            <person name="Alioto T."/>
            <person name="Alioto T."/>
            <person name="Gomez Garrido J."/>
        </authorList>
    </citation>
    <scope>NUCLEOTIDE SEQUENCE</scope>
</reference>
<sequence>MADGKPAQPTQQHSNREAGFTLKFNDVCKWYWRGWEERRKPTARPALMELPTDNTPEAWHTCPVLGTLKAQARTRSPNTVKQGGSTRPRHPPPGDGERGTGTRKTGVCSQQGLWECCTTRQQGRRELHVAPTCIRSDHHGNRLRGLSLTGLNRHPNHALTSQFFVGPP</sequence>
<dbReference type="Proteomes" id="UP001295444">
    <property type="component" value="Chromosome 04"/>
</dbReference>
<keyword evidence="3" id="KW-1185">Reference proteome</keyword>
<gene>
    <name evidence="2" type="ORF">PECUL_23A033592</name>
</gene>